<keyword evidence="3 6" id="KW-0238">DNA-binding</keyword>
<dbReference type="PANTHER" id="PTHR30363:SF4">
    <property type="entry name" value="GLYCEROL-3-PHOSPHATE REGULON REPRESSOR"/>
    <property type="match status" value="1"/>
</dbReference>
<dbReference type="Pfam" id="PF00455">
    <property type="entry name" value="DeoRC"/>
    <property type="match status" value="1"/>
</dbReference>
<dbReference type="EMBL" id="BSYI01000004">
    <property type="protein sequence ID" value="GMG81557.1"/>
    <property type="molecule type" value="Genomic_DNA"/>
</dbReference>
<evidence type="ECO:0000313" key="6">
    <source>
        <dbReference type="EMBL" id="GMG81557.1"/>
    </source>
</evidence>
<organism evidence="6 7">
    <name type="scientific">Paralimibaculum aggregatum</name>
    <dbReference type="NCBI Taxonomy" id="3036245"/>
    <lineage>
        <taxon>Bacteria</taxon>
        <taxon>Pseudomonadati</taxon>
        <taxon>Pseudomonadota</taxon>
        <taxon>Alphaproteobacteria</taxon>
        <taxon>Rhodobacterales</taxon>
        <taxon>Paracoccaceae</taxon>
        <taxon>Paralimibaculum</taxon>
    </lineage>
</organism>
<keyword evidence="1" id="KW-0678">Repressor</keyword>
<evidence type="ECO:0000256" key="2">
    <source>
        <dbReference type="ARBA" id="ARBA00023015"/>
    </source>
</evidence>
<dbReference type="InterPro" id="IPR037171">
    <property type="entry name" value="NagB/RpiA_transferase-like"/>
</dbReference>
<feature type="domain" description="HTH deoR-type" evidence="5">
    <location>
        <begin position="3"/>
        <end position="58"/>
    </location>
</feature>
<dbReference type="SUPFAM" id="SSF100950">
    <property type="entry name" value="NagB/RpiA/CoA transferase-like"/>
    <property type="match status" value="1"/>
</dbReference>
<dbReference type="PRINTS" id="PR00037">
    <property type="entry name" value="HTHLACR"/>
</dbReference>
<dbReference type="SMART" id="SM01134">
    <property type="entry name" value="DeoRC"/>
    <property type="match status" value="1"/>
</dbReference>
<dbReference type="GO" id="GO:0003677">
    <property type="term" value="F:DNA binding"/>
    <property type="evidence" value="ECO:0007669"/>
    <property type="project" value="UniProtKB-KW"/>
</dbReference>
<comment type="caution">
    <text evidence="6">The sequence shown here is derived from an EMBL/GenBank/DDBJ whole genome shotgun (WGS) entry which is preliminary data.</text>
</comment>
<proteinExistence type="predicted"/>
<keyword evidence="2" id="KW-0805">Transcription regulation</keyword>
<dbReference type="PROSITE" id="PS00894">
    <property type="entry name" value="HTH_DEOR_1"/>
    <property type="match status" value="1"/>
</dbReference>
<dbReference type="Pfam" id="PF08220">
    <property type="entry name" value="HTH_DeoR"/>
    <property type="match status" value="1"/>
</dbReference>
<name>A0ABQ6LDX8_9RHOB</name>
<dbReference type="PROSITE" id="PS51000">
    <property type="entry name" value="HTH_DEOR_2"/>
    <property type="match status" value="1"/>
</dbReference>
<evidence type="ECO:0000313" key="7">
    <source>
        <dbReference type="Proteomes" id="UP001239909"/>
    </source>
</evidence>
<reference evidence="6 7" key="1">
    <citation type="submission" date="2023-04" db="EMBL/GenBank/DDBJ databases">
        <title>Marinoamorphus aggregata gen. nov., sp. Nov., isolate from tissue of brittle star Ophioplocus japonicus.</title>
        <authorList>
            <person name="Kawano K."/>
            <person name="Sawayama S."/>
            <person name="Nakagawa S."/>
        </authorList>
    </citation>
    <scope>NUCLEOTIDE SEQUENCE [LARGE SCALE GENOMIC DNA]</scope>
    <source>
        <strain evidence="6 7">NKW23</strain>
    </source>
</reference>
<accession>A0ABQ6LDX8</accession>
<dbReference type="InterPro" id="IPR014036">
    <property type="entry name" value="DeoR-like_C"/>
</dbReference>
<evidence type="ECO:0000256" key="4">
    <source>
        <dbReference type="ARBA" id="ARBA00023163"/>
    </source>
</evidence>
<protein>
    <submittedName>
        <fullName evidence="6">DeoR/GlpR family DNA-binding transcription regulator</fullName>
    </submittedName>
</protein>
<dbReference type="Proteomes" id="UP001239909">
    <property type="component" value="Unassembled WGS sequence"/>
</dbReference>
<keyword evidence="7" id="KW-1185">Reference proteome</keyword>
<evidence type="ECO:0000256" key="1">
    <source>
        <dbReference type="ARBA" id="ARBA00022491"/>
    </source>
</evidence>
<dbReference type="RefSeq" id="WP_285670217.1">
    <property type="nucleotide sequence ID" value="NZ_BSYI01000004.1"/>
</dbReference>
<sequence>MNATDRQRAIREAVNRLGSARISALATDLGVSLETIRRDIRPLVEHGDLTKTHGAVFAAQHAREAPFERRMRENAGAKRAIARHMAASIADGDSVMMDTGTTTSVLARELLGKRGLIIVTNSSDVARTLATVNGNKVFMAGGELHGDDGAAFGRSTIDFVENFKTRHAIISIGAMDAETGPMDYRLAEAEFARTVLRCGERRAIITDHTKFARKALVRVCGFGDFDLLVCDRAPPEDLAERLRAAGTAVAIAG</sequence>
<dbReference type="InterPro" id="IPR050313">
    <property type="entry name" value="Carb_Metab_HTH_regulators"/>
</dbReference>
<evidence type="ECO:0000259" key="5">
    <source>
        <dbReference type="PROSITE" id="PS51000"/>
    </source>
</evidence>
<dbReference type="InterPro" id="IPR001034">
    <property type="entry name" value="DeoR_HTH"/>
</dbReference>
<dbReference type="PANTHER" id="PTHR30363">
    <property type="entry name" value="HTH-TYPE TRANSCRIPTIONAL REGULATOR SRLR-RELATED"/>
    <property type="match status" value="1"/>
</dbReference>
<keyword evidence="4" id="KW-0804">Transcription</keyword>
<dbReference type="SMART" id="SM00420">
    <property type="entry name" value="HTH_DEOR"/>
    <property type="match status" value="1"/>
</dbReference>
<dbReference type="InterPro" id="IPR036390">
    <property type="entry name" value="WH_DNA-bd_sf"/>
</dbReference>
<gene>
    <name evidence="6" type="ORF">LNKW23_07700</name>
</gene>
<dbReference type="InterPro" id="IPR018356">
    <property type="entry name" value="Tscrpt_reg_HTH_DeoR_CS"/>
</dbReference>
<evidence type="ECO:0000256" key="3">
    <source>
        <dbReference type="ARBA" id="ARBA00023125"/>
    </source>
</evidence>
<dbReference type="SUPFAM" id="SSF46785">
    <property type="entry name" value="Winged helix' DNA-binding domain"/>
    <property type="match status" value="1"/>
</dbReference>